<protein>
    <recommendedName>
        <fullName evidence="2">ATP-dependent Clp protease proteolytic subunit</fullName>
    </recommendedName>
</protein>
<dbReference type="InterPro" id="IPR023562">
    <property type="entry name" value="ClpP/TepA"/>
</dbReference>
<keyword evidence="4" id="KW-1185">Reference proteome</keyword>
<dbReference type="eggNOG" id="COG0740">
    <property type="taxonomic scope" value="Bacteria"/>
</dbReference>
<evidence type="ECO:0000313" key="3">
    <source>
        <dbReference type="EMBL" id="KEJ91125.1"/>
    </source>
</evidence>
<dbReference type="PRINTS" id="PR00127">
    <property type="entry name" value="CLPPROTEASEP"/>
</dbReference>
<name>A0A073INI2_9BACT</name>
<dbReference type="GeneID" id="90984725"/>
<dbReference type="PANTHER" id="PTHR10381:SF11">
    <property type="entry name" value="ATP-DEPENDENT CLP PROTEASE PROTEOLYTIC SUBUNIT, MITOCHONDRIAL"/>
    <property type="match status" value="1"/>
</dbReference>
<dbReference type="SUPFAM" id="SSF52096">
    <property type="entry name" value="ClpP/crotonase"/>
    <property type="match status" value="1"/>
</dbReference>
<comment type="similarity">
    <text evidence="1 2">Belongs to the peptidase S14 family.</text>
</comment>
<dbReference type="GO" id="GO:0009368">
    <property type="term" value="C:endopeptidase Clp complex"/>
    <property type="evidence" value="ECO:0007669"/>
    <property type="project" value="TreeGrafter"/>
</dbReference>
<dbReference type="OrthoDB" id="9806592at2"/>
<dbReference type="InterPro" id="IPR001907">
    <property type="entry name" value="ClpP"/>
</dbReference>
<proteinExistence type="inferred from homology"/>
<dbReference type="PANTHER" id="PTHR10381">
    <property type="entry name" value="ATP-DEPENDENT CLP PROTEASE PROTEOLYTIC SUBUNIT"/>
    <property type="match status" value="1"/>
</dbReference>
<dbReference type="InterPro" id="IPR029045">
    <property type="entry name" value="ClpP/crotonase-like_dom_sf"/>
</dbReference>
<evidence type="ECO:0000256" key="2">
    <source>
        <dbReference type="RuleBase" id="RU003567"/>
    </source>
</evidence>
<dbReference type="Gene3D" id="3.90.226.10">
    <property type="entry name" value="2-enoyl-CoA Hydratase, Chain A, domain 1"/>
    <property type="match status" value="1"/>
</dbReference>
<evidence type="ECO:0000256" key="1">
    <source>
        <dbReference type="ARBA" id="ARBA00007039"/>
    </source>
</evidence>
<organism evidence="3 4">
    <name type="scientific">Synergistes jonesii</name>
    <dbReference type="NCBI Taxonomy" id="2754"/>
    <lineage>
        <taxon>Bacteria</taxon>
        <taxon>Thermotogati</taxon>
        <taxon>Synergistota</taxon>
        <taxon>Synergistia</taxon>
        <taxon>Synergistales</taxon>
        <taxon>Synergistaceae</taxon>
        <taxon>Synergistes</taxon>
    </lineage>
</organism>
<dbReference type="Pfam" id="PF00574">
    <property type="entry name" value="CLP_protease"/>
    <property type="match status" value="1"/>
</dbReference>
<sequence length="249" mass="27576">MKRKFSIGAPLFLTPGDDLRNYVEDWLDEPKDVRRAAADDIDGAVVDAGVMTLRLNAYVTANMVQYFHAIENSYNSKIAGRCNEVRISLNTYGGTVADGFEIVDMVREWNARRDVKISMIGAGAVYSMGVPIMQAAARRYSYPNAEYLIHPVSAILYGTREQIEDGLTSVKNSEAAIVNLIAARSGMSAKEVSEMMRRDSYLTAEKALDLGLIDEIINLDDDGGEEDAAQADRRAQEMRALEIYLTEAM</sequence>
<dbReference type="EMBL" id="JMKI01000060">
    <property type="protein sequence ID" value="KEJ91125.1"/>
    <property type="molecule type" value="Genomic_DNA"/>
</dbReference>
<dbReference type="GO" id="GO:0004176">
    <property type="term" value="F:ATP-dependent peptidase activity"/>
    <property type="evidence" value="ECO:0007669"/>
    <property type="project" value="InterPro"/>
</dbReference>
<dbReference type="Proteomes" id="UP000027665">
    <property type="component" value="Unassembled WGS sequence"/>
</dbReference>
<comment type="caution">
    <text evidence="3">The sequence shown here is derived from an EMBL/GenBank/DDBJ whole genome shotgun (WGS) entry which is preliminary data.</text>
</comment>
<dbReference type="STRING" id="2754.EH55_13185"/>
<accession>A0A073INI2</accession>
<dbReference type="GO" id="GO:0006515">
    <property type="term" value="P:protein quality control for misfolded or incompletely synthesized proteins"/>
    <property type="evidence" value="ECO:0007669"/>
    <property type="project" value="TreeGrafter"/>
</dbReference>
<dbReference type="AlphaFoldDB" id="A0A073INI2"/>
<evidence type="ECO:0000313" key="4">
    <source>
        <dbReference type="Proteomes" id="UP000027665"/>
    </source>
</evidence>
<gene>
    <name evidence="3" type="ORF">EH55_13185</name>
</gene>
<dbReference type="GO" id="GO:0004252">
    <property type="term" value="F:serine-type endopeptidase activity"/>
    <property type="evidence" value="ECO:0007669"/>
    <property type="project" value="InterPro"/>
</dbReference>
<reference evidence="3 4" key="1">
    <citation type="submission" date="2014-04" db="EMBL/GenBank/DDBJ databases">
        <title>Draft Genome Sequence of Synergistes jonesii.</title>
        <authorList>
            <person name="Coil D.A."/>
            <person name="Eisen J.A."/>
            <person name="Holland-Moritz H.E."/>
        </authorList>
    </citation>
    <scope>NUCLEOTIDE SEQUENCE [LARGE SCALE GENOMIC DNA]</scope>
    <source>
        <strain evidence="3 4">78-1</strain>
    </source>
</reference>
<dbReference type="RefSeq" id="WP_037978727.1">
    <property type="nucleotide sequence ID" value="NZ_JMKI01000060.1"/>
</dbReference>
<dbReference type="GO" id="GO:0051117">
    <property type="term" value="F:ATPase binding"/>
    <property type="evidence" value="ECO:0007669"/>
    <property type="project" value="TreeGrafter"/>
</dbReference>